<dbReference type="Pfam" id="PF13692">
    <property type="entry name" value="Glyco_trans_1_4"/>
    <property type="match status" value="1"/>
</dbReference>
<protein>
    <recommendedName>
        <fullName evidence="4">Chitobiosyldiphosphodolichol beta-mannosyltransferase</fullName>
        <ecNumber evidence="3">2.4.1.142</ecNumber>
    </recommendedName>
</protein>
<dbReference type="InterPro" id="IPR026051">
    <property type="entry name" value="ALG1-like"/>
</dbReference>
<comment type="caution">
    <text evidence="12">The sequence shown here is derived from an EMBL/GenBank/DDBJ whole genome shotgun (WGS) entry which is preliminary data.</text>
</comment>
<keyword evidence="5 12" id="KW-0328">Glycosyltransferase</keyword>
<evidence type="ECO:0000256" key="3">
    <source>
        <dbReference type="ARBA" id="ARBA00012611"/>
    </source>
</evidence>
<keyword evidence="8" id="KW-0256">Endoplasmic reticulum</keyword>
<sequence length="286" mass="31014">MPSLSSPALTSFLPVAKPPYSTPFTCIPPSGPSSPSRAVDPDFRRAFDPNDLSPFGENIAMPDLRPDRTALLVTSTSWTPDEDFDLLLDALARYETRARECEGSGEGDRLPKVLMAVTGKGPLRTKYMRKVEGLQAGQDAWKYVRCVSLWLEADDYPLLLGSSDLGISLHSSSSALDLPMKVVDMFGCGLPVCALGFDCLDELVKDSVNGLVFHNAQQLATQLESLLRGFPSAPALAALRASFDRAAPLASASAGTSDWEWGTWAENWNHTMRPLLLRDVASEAPL</sequence>
<evidence type="ECO:0000256" key="2">
    <source>
        <dbReference type="ARBA" id="ARBA00004922"/>
    </source>
</evidence>
<dbReference type="PANTHER" id="PTHR13036">
    <property type="entry name" value="BETA1,4 MANNOSYLTRANSFERASE"/>
    <property type="match status" value="1"/>
</dbReference>
<evidence type="ECO:0000256" key="11">
    <source>
        <dbReference type="ARBA" id="ARBA00024899"/>
    </source>
</evidence>
<reference evidence="12 13" key="1">
    <citation type="submission" date="2016-10" db="EMBL/GenBank/DDBJ databases">
        <title>Genome sequence of the basidiomycete white-rot fungus Trametes pubescens.</title>
        <authorList>
            <person name="Makela M.R."/>
            <person name="Granchi Z."/>
            <person name="Peng M."/>
            <person name="De Vries R.P."/>
            <person name="Grigoriev I."/>
            <person name="Riley R."/>
            <person name="Hilden K."/>
        </authorList>
    </citation>
    <scope>NUCLEOTIDE SEQUENCE [LARGE SCALE GENOMIC DNA]</scope>
    <source>
        <strain evidence="12 13">FBCC735</strain>
    </source>
</reference>
<evidence type="ECO:0000313" key="12">
    <source>
        <dbReference type="EMBL" id="OJT07967.1"/>
    </source>
</evidence>
<keyword evidence="13" id="KW-1185">Reference proteome</keyword>
<evidence type="ECO:0000256" key="8">
    <source>
        <dbReference type="ARBA" id="ARBA00022824"/>
    </source>
</evidence>
<dbReference type="EMBL" id="MNAD01001097">
    <property type="protein sequence ID" value="OJT07967.1"/>
    <property type="molecule type" value="Genomic_DNA"/>
</dbReference>
<evidence type="ECO:0000256" key="5">
    <source>
        <dbReference type="ARBA" id="ARBA00022676"/>
    </source>
</evidence>
<evidence type="ECO:0000256" key="1">
    <source>
        <dbReference type="ARBA" id="ARBA00004389"/>
    </source>
</evidence>
<keyword evidence="7" id="KW-0812">Transmembrane</keyword>
<evidence type="ECO:0000256" key="9">
    <source>
        <dbReference type="ARBA" id="ARBA00022989"/>
    </source>
</evidence>
<proteinExistence type="predicted"/>
<dbReference type="OrthoDB" id="614844at2759"/>
<dbReference type="GO" id="GO:0004578">
    <property type="term" value="F:chitobiosyldiphosphodolichol beta-mannosyltransferase activity"/>
    <property type="evidence" value="ECO:0007669"/>
    <property type="project" value="UniProtKB-EC"/>
</dbReference>
<evidence type="ECO:0000256" key="6">
    <source>
        <dbReference type="ARBA" id="ARBA00022679"/>
    </source>
</evidence>
<comment type="function">
    <text evidence="11">Participates in the formation of the lipid-linked precursor oligosaccharide for N-glycosylation. Involved in assembling the dolichol-pyrophosphate-GlcNAc(2)-Man(5) intermediate on the cytoplasmic surface of the ER.</text>
</comment>
<evidence type="ECO:0000256" key="4">
    <source>
        <dbReference type="ARBA" id="ARBA00015841"/>
    </source>
</evidence>
<evidence type="ECO:0000256" key="7">
    <source>
        <dbReference type="ARBA" id="ARBA00022692"/>
    </source>
</evidence>
<accession>A0A1M2VK73</accession>
<dbReference type="PANTHER" id="PTHR13036:SF0">
    <property type="entry name" value="CHITOBIOSYLDIPHOSPHODOLICHOL BETA-MANNOSYLTRANSFERASE"/>
    <property type="match status" value="1"/>
</dbReference>
<gene>
    <name evidence="12" type="ORF">TRAPUB_1178</name>
</gene>
<keyword evidence="9" id="KW-1133">Transmembrane helix</keyword>
<dbReference type="AlphaFoldDB" id="A0A1M2VK73"/>
<evidence type="ECO:0000313" key="13">
    <source>
        <dbReference type="Proteomes" id="UP000184267"/>
    </source>
</evidence>
<keyword evidence="6 12" id="KW-0808">Transferase</keyword>
<dbReference type="SUPFAM" id="SSF53756">
    <property type="entry name" value="UDP-Glycosyltransferase/glycogen phosphorylase"/>
    <property type="match status" value="1"/>
</dbReference>
<name>A0A1M2VK73_TRAPU</name>
<dbReference type="EC" id="2.4.1.142" evidence="3"/>
<keyword evidence="10" id="KW-0472">Membrane</keyword>
<comment type="subcellular location">
    <subcellularLocation>
        <location evidence="1">Endoplasmic reticulum membrane</location>
        <topology evidence="1">Single-pass membrane protein</topology>
    </subcellularLocation>
</comment>
<evidence type="ECO:0000256" key="10">
    <source>
        <dbReference type="ARBA" id="ARBA00023136"/>
    </source>
</evidence>
<dbReference type="GO" id="GO:0005789">
    <property type="term" value="C:endoplasmic reticulum membrane"/>
    <property type="evidence" value="ECO:0007669"/>
    <property type="project" value="UniProtKB-SubCell"/>
</dbReference>
<comment type="pathway">
    <text evidence="2">Protein modification; protein glycosylation.</text>
</comment>
<dbReference type="Proteomes" id="UP000184267">
    <property type="component" value="Unassembled WGS sequence"/>
</dbReference>
<dbReference type="STRING" id="154538.A0A1M2VK73"/>
<organism evidence="12 13">
    <name type="scientific">Trametes pubescens</name>
    <name type="common">White-rot fungus</name>
    <dbReference type="NCBI Taxonomy" id="154538"/>
    <lineage>
        <taxon>Eukaryota</taxon>
        <taxon>Fungi</taxon>
        <taxon>Dikarya</taxon>
        <taxon>Basidiomycota</taxon>
        <taxon>Agaricomycotina</taxon>
        <taxon>Agaricomycetes</taxon>
        <taxon>Polyporales</taxon>
        <taxon>Polyporaceae</taxon>
        <taxon>Trametes</taxon>
    </lineage>
</organism>
<dbReference type="Gene3D" id="3.40.50.2000">
    <property type="entry name" value="Glycogen Phosphorylase B"/>
    <property type="match status" value="1"/>
</dbReference>